<protein>
    <submittedName>
        <fullName evidence="1">Uncharacterized protein</fullName>
    </submittedName>
</protein>
<comment type="caution">
    <text evidence="1">The sequence shown here is derived from an EMBL/GenBank/DDBJ whole genome shotgun (WGS) entry which is preliminary data.</text>
</comment>
<dbReference type="Proteomes" id="UP000824533">
    <property type="component" value="Linkage Group LG12"/>
</dbReference>
<gene>
    <name evidence="1" type="ORF">K1T71_007407</name>
</gene>
<dbReference type="EMBL" id="CM034398">
    <property type="protein sequence ID" value="KAJ0177398.1"/>
    <property type="molecule type" value="Genomic_DNA"/>
</dbReference>
<proteinExistence type="predicted"/>
<evidence type="ECO:0000313" key="1">
    <source>
        <dbReference type="EMBL" id="KAJ0177398.1"/>
    </source>
</evidence>
<accession>A0ACC1D0E4</accession>
<keyword evidence="2" id="KW-1185">Reference proteome</keyword>
<evidence type="ECO:0000313" key="2">
    <source>
        <dbReference type="Proteomes" id="UP000824533"/>
    </source>
</evidence>
<name>A0ACC1D0E4_9NEOP</name>
<sequence>MFKTIIIAMTLLVVLVESRSLIVGETYEQSGTVRKVYSQTYEATGIILTKRKKYIHFEYEANQKIKGIAIRDLDNGLAEPAITSGGLNFNYVDIKLKSQRGSGFNYLVEIYA</sequence>
<organism evidence="1 2">
    <name type="scientific">Dendrolimus kikuchii</name>
    <dbReference type="NCBI Taxonomy" id="765133"/>
    <lineage>
        <taxon>Eukaryota</taxon>
        <taxon>Metazoa</taxon>
        <taxon>Ecdysozoa</taxon>
        <taxon>Arthropoda</taxon>
        <taxon>Hexapoda</taxon>
        <taxon>Insecta</taxon>
        <taxon>Pterygota</taxon>
        <taxon>Neoptera</taxon>
        <taxon>Endopterygota</taxon>
        <taxon>Lepidoptera</taxon>
        <taxon>Glossata</taxon>
        <taxon>Ditrysia</taxon>
        <taxon>Bombycoidea</taxon>
        <taxon>Lasiocampidae</taxon>
        <taxon>Dendrolimus</taxon>
    </lineage>
</organism>
<reference evidence="1 2" key="1">
    <citation type="journal article" date="2021" name="Front. Genet.">
        <title>Chromosome-Level Genome Assembly Reveals Significant Gene Expansion in the Toll and IMD Signaling Pathways of Dendrolimus kikuchii.</title>
        <authorList>
            <person name="Zhou J."/>
            <person name="Wu P."/>
            <person name="Xiong Z."/>
            <person name="Liu N."/>
            <person name="Zhao N."/>
            <person name="Ji M."/>
            <person name="Qiu Y."/>
            <person name="Yang B."/>
        </authorList>
    </citation>
    <scope>NUCLEOTIDE SEQUENCE [LARGE SCALE GENOMIC DNA]</scope>
    <source>
        <strain evidence="1">Ann1</strain>
    </source>
</reference>